<dbReference type="Proteomes" id="UP000231586">
    <property type="component" value="Unassembled WGS sequence"/>
</dbReference>
<dbReference type="OrthoDB" id="3210980at2"/>
<proteinExistence type="predicted"/>
<evidence type="ECO:0000313" key="2">
    <source>
        <dbReference type="Proteomes" id="UP000231586"/>
    </source>
</evidence>
<organism evidence="1 2">
    <name type="scientific">Luteimicrobium subarcticum</name>
    <dbReference type="NCBI Taxonomy" id="620910"/>
    <lineage>
        <taxon>Bacteria</taxon>
        <taxon>Bacillati</taxon>
        <taxon>Actinomycetota</taxon>
        <taxon>Actinomycetes</taxon>
        <taxon>Micrococcales</taxon>
        <taxon>Luteimicrobium</taxon>
    </lineage>
</organism>
<dbReference type="Pfam" id="PF11452">
    <property type="entry name" value="DUF3000"/>
    <property type="match status" value="1"/>
</dbReference>
<dbReference type="InterPro" id="IPR021555">
    <property type="entry name" value="DUF3000"/>
</dbReference>
<reference evidence="1 2" key="1">
    <citation type="submission" date="2017-11" db="EMBL/GenBank/DDBJ databases">
        <title>Genomic Encyclopedia of Archaeal and Bacterial Type Strains, Phase II (KMG-II): From Individual Species to Whole Genera.</title>
        <authorList>
            <person name="Goeker M."/>
        </authorList>
    </citation>
    <scope>NUCLEOTIDE SEQUENCE [LARGE SCALE GENOMIC DNA]</scope>
    <source>
        <strain evidence="1 2">DSM 22413</strain>
    </source>
</reference>
<dbReference type="EMBL" id="PGTZ01000011">
    <property type="protein sequence ID" value="PJI85681.1"/>
    <property type="molecule type" value="Genomic_DNA"/>
</dbReference>
<comment type="caution">
    <text evidence="1">The sequence shown here is derived from an EMBL/GenBank/DDBJ whole genome shotgun (WGS) entry which is preliminary data.</text>
</comment>
<sequence length="199" mass="21093">MNPAGDVRVPTEFSDALESLRSARISEDVRLREIPAPARLAPFALALAGELAGPGPQADDDEPAATGRFVVLYDPAGQDVWEGRFRVVTMVRAALEPDLARDPLLPEVAWTWLREGLEHSGAGSRAAGGTVTRVISESFGSLVGRPEADEIEVRASWTPLTSDLAPHLDAWAHLVGAAAGRPPLPEGVTPLRARRGGGL</sequence>
<dbReference type="RefSeq" id="WP_100350961.1">
    <property type="nucleotide sequence ID" value="NZ_PGTZ01000011.1"/>
</dbReference>
<gene>
    <name evidence="1" type="ORF">CLV34_2871</name>
</gene>
<evidence type="ECO:0008006" key="3">
    <source>
        <dbReference type="Google" id="ProtNLM"/>
    </source>
</evidence>
<dbReference type="AlphaFoldDB" id="A0A2M8W432"/>
<accession>A0A2M8W432</accession>
<name>A0A2M8W432_9MICO</name>
<protein>
    <recommendedName>
        <fullName evidence="3">DUF3000 family protein</fullName>
    </recommendedName>
</protein>
<evidence type="ECO:0000313" key="1">
    <source>
        <dbReference type="EMBL" id="PJI85681.1"/>
    </source>
</evidence>
<keyword evidence="2" id="KW-1185">Reference proteome</keyword>